<dbReference type="PANTHER" id="PTHR43624:SF2">
    <property type="entry name" value="ELECTRON TRANSFER FLAVOPROTEIN-QUINONE OXIDOREDUCTASE YDIS-RELATED"/>
    <property type="match status" value="1"/>
</dbReference>
<dbReference type="SUPFAM" id="SSF51905">
    <property type="entry name" value="FAD/NAD(P)-binding domain"/>
    <property type="match status" value="1"/>
</dbReference>
<feature type="non-terminal residue" evidence="5">
    <location>
        <position position="1"/>
    </location>
</feature>
<keyword evidence="2" id="KW-0285">Flavoprotein</keyword>
<proteinExistence type="predicted"/>
<evidence type="ECO:0008006" key="6">
    <source>
        <dbReference type="Google" id="ProtNLM"/>
    </source>
</evidence>
<evidence type="ECO:0000256" key="4">
    <source>
        <dbReference type="ARBA" id="ARBA00023002"/>
    </source>
</evidence>
<name>A0A382UE17_9ZZZZ</name>
<keyword evidence="4" id="KW-0560">Oxidoreductase</keyword>
<dbReference type="Gene3D" id="3.50.50.60">
    <property type="entry name" value="FAD/NAD(P)-binding domain"/>
    <property type="match status" value="1"/>
</dbReference>
<reference evidence="5" key="1">
    <citation type="submission" date="2018-05" db="EMBL/GenBank/DDBJ databases">
        <authorList>
            <person name="Lanie J.A."/>
            <person name="Ng W.-L."/>
            <person name="Kazmierczak K.M."/>
            <person name="Andrzejewski T.M."/>
            <person name="Davidsen T.M."/>
            <person name="Wayne K.J."/>
            <person name="Tettelin H."/>
            <person name="Glass J.I."/>
            <person name="Rusch D."/>
            <person name="Podicherti R."/>
            <person name="Tsui H.-C.T."/>
            <person name="Winkler M.E."/>
        </authorList>
    </citation>
    <scope>NUCLEOTIDE SEQUENCE</scope>
</reference>
<sequence>MEKYDVAIIGGGSAGLAALKQLSTLGKQAVLLEAGEKVGVKNISGGILYSKKPNKGRVYNVEDIYGQNFVNEAPLQRKITQYLLHATSKDKVFSMDLTAAHEYQSNFGYSVLMNELNAWFAQSADESAQKCGGGIVPGVHVNDISYDNEKERTTIQTDELDEFQVKAVIAADGVNSEVAQITRARPKFSAVQLYQGVKAIVKLPEDVINETFTIGAD</sequence>
<organism evidence="5">
    <name type="scientific">marine metagenome</name>
    <dbReference type="NCBI Taxonomy" id="408172"/>
    <lineage>
        <taxon>unclassified sequences</taxon>
        <taxon>metagenomes</taxon>
        <taxon>ecological metagenomes</taxon>
    </lineage>
</organism>
<feature type="non-terminal residue" evidence="5">
    <location>
        <position position="217"/>
    </location>
</feature>
<dbReference type="PANTHER" id="PTHR43624">
    <property type="entry name" value="ELECTRON TRANSFER FLAVOPROTEIN-QUINONE OXIDOREDUCTASE YDIS-RELATED"/>
    <property type="match status" value="1"/>
</dbReference>
<comment type="cofactor">
    <cofactor evidence="1">
        <name>FAD</name>
        <dbReference type="ChEBI" id="CHEBI:57692"/>
    </cofactor>
</comment>
<evidence type="ECO:0000256" key="1">
    <source>
        <dbReference type="ARBA" id="ARBA00001974"/>
    </source>
</evidence>
<dbReference type="PRINTS" id="PR00420">
    <property type="entry name" value="RNGMNOXGNASE"/>
</dbReference>
<keyword evidence="3" id="KW-0274">FAD</keyword>
<evidence type="ECO:0000256" key="3">
    <source>
        <dbReference type="ARBA" id="ARBA00022827"/>
    </source>
</evidence>
<dbReference type="GO" id="GO:0016491">
    <property type="term" value="F:oxidoreductase activity"/>
    <property type="evidence" value="ECO:0007669"/>
    <property type="project" value="UniProtKB-KW"/>
</dbReference>
<protein>
    <recommendedName>
        <fullName evidence="6">FAD-binding domain-containing protein</fullName>
    </recommendedName>
</protein>
<dbReference type="AlphaFoldDB" id="A0A382UE17"/>
<evidence type="ECO:0000313" key="5">
    <source>
        <dbReference type="EMBL" id="SVD32510.1"/>
    </source>
</evidence>
<dbReference type="EMBL" id="UINC01143533">
    <property type="protein sequence ID" value="SVD32510.1"/>
    <property type="molecule type" value="Genomic_DNA"/>
</dbReference>
<accession>A0A382UE17</accession>
<dbReference type="InterPro" id="IPR036188">
    <property type="entry name" value="FAD/NAD-bd_sf"/>
</dbReference>
<evidence type="ECO:0000256" key="2">
    <source>
        <dbReference type="ARBA" id="ARBA00022630"/>
    </source>
</evidence>
<gene>
    <name evidence="5" type="ORF">METZ01_LOCUS385364</name>
</gene>
<dbReference type="InterPro" id="IPR039651">
    <property type="entry name" value="FixC-like"/>
</dbReference>